<dbReference type="GO" id="GO:0004850">
    <property type="term" value="F:uridine phosphorylase activity"/>
    <property type="evidence" value="ECO:0007669"/>
    <property type="project" value="UniProtKB-EC"/>
</dbReference>
<proteinExistence type="predicted"/>
<organism evidence="5 6">
    <name type="scientific">Flavisolibacter ginsengisoli DSM 18119</name>
    <dbReference type="NCBI Taxonomy" id="1121884"/>
    <lineage>
        <taxon>Bacteria</taxon>
        <taxon>Pseudomonadati</taxon>
        <taxon>Bacteroidota</taxon>
        <taxon>Chitinophagia</taxon>
        <taxon>Chitinophagales</taxon>
        <taxon>Chitinophagaceae</taxon>
        <taxon>Flavisolibacter</taxon>
    </lineage>
</organism>
<dbReference type="STRING" id="1121884.SAMN02745131_01859"/>
<dbReference type="Pfam" id="PF01048">
    <property type="entry name" value="PNP_UDP_1"/>
    <property type="match status" value="1"/>
</dbReference>
<name>A0A1M4Z2W4_9BACT</name>
<dbReference type="EC" id="2.4.2.3" evidence="1"/>
<dbReference type="AlphaFoldDB" id="A0A1M4Z2W4"/>
<feature type="domain" description="Nucleoside phosphorylase" evidence="4">
    <location>
        <begin position="31"/>
        <end position="275"/>
    </location>
</feature>
<dbReference type="PANTHER" id="PTHR43691">
    <property type="entry name" value="URIDINE PHOSPHORYLASE"/>
    <property type="match status" value="1"/>
</dbReference>
<dbReference type="EMBL" id="FQUU01000006">
    <property type="protein sequence ID" value="SHF12298.1"/>
    <property type="molecule type" value="Genomic_DNA"/>
</dbReference>
<evidence type="ECO:0000313" key="6">
    <source>
        <dbReference type="Proteomes" id="UP000184048"/>
    </source>
</evidence>
<dbReference type="InterPro" id="IPR000845">
    <property type="entry name" value="Nucleoside_phosphorylase_d"/>
</dbReference>
<evidence type="ECO:0000259" key="4">
    <source>
        <dbReference type="Pfam" id="PF01048"/>
    </source>
</evidence>
<dbReference type="GO" id="GO:0009116">
    <property type="term" value="P:nucleoside metabolic process"/>
    <property type="evidence" value="ECO:0007669"/>
    <property type="project" value="InterPro"/>
</dbReference>
<evidence type="ECO:0000256" key="3">
    <source>
        <dbReference type="ARBA" id="ARBA00048447"/>
    </source>
</evidence>
<dbReference type="Gene3D" id="3.40.50.1580">
    <property type="entry name" value="Nucleoside phosphorylase domain"/>
    <property type="match status" value="1"/>
</dbReference>
<dbReference type="InterPro" id="IPR035994">
    <property type="entry name" value="Nucleoside_phosphorylase_sf"/>
</dbReference>
<dbReference type="Proteomes" id="UP000184048">
    <property type="component" value="Unassembled WGS sequence"/>
</dbReference>
<dbReference type="RefSeq" id="WP_072835055.1">
    <property type="nucleotide sequence ID" value="NZ_FQUU01000006.1"/>
</dbReference>
<dbReference type="SUPFAM" id="SSF53167">
    <property type="entry name" value="Purine and uridine phosphorylases"/>
    <property type="match status" value="1"/>
</dbReference>
<dbReference type="OrthoDB" id="9772602at2"/>
<evidence type="ECO:0000256" key="1">
    <source>
        <dbReference type="ARBA" id="ARBA00011888"/>
    </source>
</evidence>
<comment type="catalytic activity">
    <reaction evidence="3">
        <text>uridine + phosphate = alpha-D-ribose 1-phosphate + uracil</text>
        <dbReference type="Rhea" id="RHEA:24388"/>
        <dbReference type="ChEBI" id="CHEBI:16704"/>
        <dbReference type="ChEBI" id="CHEBI:17568"/>
        <dbReference type="ChEBI" id="CHEBI:43474"/>
        <dbReference type="ChEBI" id="CHEBI:57720"/>
        <dbReference type="EC" id="2.4.2.3"/>
    </reaction>
</comment>
<sequence>MQRIAESELIINSRGAVYHLNLRPEELAHNIITVGDPDRVNLVSQYFDSIESKFQHREFISHTGFVGKKKVTAISTGIGPDNIDIVLNELDALVNIDFETRQIKPELTSLNIIRVGTSGSLQEDVPVDSLVASTHGLGLDNLLNYYRLEQNEQENQLLQSFVTHTQLNSNVCYPYISSASASVLKHFVNGYHQGITVTCPGFYGPQGRVLRLGIQNPQLIDRLTEFTFGQHRITNFEMETSAIYGLGKLLGHHCLSLNAIVANRIQKEFTKDADKLIHKLIQQTLEVISNSF</sequence>
<evidence type="ECO:0000256" key="2">
    <source>
        <dbReference type="ARBA" id="ARBA00021980"/>
    </source>
</evidence>
<dbReference type="GO" id="GO:0005829">
    <property type="term" value="C:cytosol"/>
    <property type="evidence" value="ECO:0007669"/>
    <property type="project" value="TreeGrafter"/>
</dbReference>
<accession>A0A1M4Z2W4</accession>
<reference evidence="5 6" key="1">
    <citation type="submission" date="2016-11" db="EMBL/GenBank/DDBJ databases">
        <authorList>
            <person name="Jaros S."/>
            <person name="Januszkiewicz K."/>
            <person name="Wedrychowicz H."/>
        </authorList>
    </citation>
    <scope>NUCLEOTIDE SEQUENCE [LARGE SCALE GENOMIC DNA]</scope>
    <source>
        <strain evidence="5 6">DSM 18119</strain>
    </source>
</reference>
<evidence type="ECO:0000313" key="5">
    <source>
        <dbReference type="EMBL" id="SHF12298.1"/>
    </source>
</evidence>
<gene>
    <name evidence="5" type="ORF">SAMN02745131_01859</name>
</gene>
<dbReference type="CDD" id="cd00436">
    <property type="entry name" value="UP_TbUP-like"/>
    <property type="match status" value="1"/>
</dbReference>
<keyword evidence="6" id="KW-1185">Reference proteome</keyword>
<protein>
    <recommendedName>
        <fullName evidence="2">Uridine phosphorylase</fullName>
        <ecNumber evidence="1">2.4.2.3</ecNumber>
    </recommendedName>
</protein>
<dbReference type="PANTHER" id="PTHR43691:SF11">
    <property type="entry name" value="FI09636P-RELATED"/>
    <property type="match status" value="1"/>
</dbReference>